<keyword evidence="8" id="KW-0963">Cytoplasm</keyword>
<dbReference type="FunFam" id="3.40.50.300:FF:000216">
    <property type="entry name" value="Type VII secretion ATPase EccA"/>
    <property type="match status" value="3"/>
</dbReference>
<feature type="compositionally biased region" description="Basic residues" evidence="20">
    <location>
        <begin position="99"/>
        <end position="111"/>
    </location>
</feature>
<dbReference type="Pfam" id="PF06722">
    <property type="entry name" value="EryCIII-like_C"/>
    <property type="match status" value="1"/>
</dbReference>
<feature type="region of interest" description="Disordered" evidence="20">
    <location>
        <begin position="635"/>
        <end position="770"/>
    </location>
</feature>
<dbReference type="GO" id="GO:0005524">
    <property type="term" value="F:ATP binding"/>
    <property type="evidence" value="ECO:0007669"/>
    <property type="project" value="UniProtKB-KW"/>
</dbReference>
<comment type="catalytic activity">
    <reaction evidence="19">
        <text>a sterol + UDP-alpha-D-glucose = a sterol 3-beta-D-glucoside + UDP + H(+)</text>
        <dbReference type="Rhea" id="RHEA:22724"/>
        <dbReference type="ChEBI" id="CHEBI:15378"/>
        <dbReference type="ChEBI" id="CHEBI:15889"/>
        <dbReference type="ChEBI" id="CHEBI:37424"/>
        <dbReference type="ChEBI" id="CHEBI:58223"/>
        <dbReference type="ChEBI" id="CHEBI:58885"/>
        <dbReference type="EC" id="2.4.1.173"/>
    </reaction>
    <physiologicalReaction direction="left-to-right" evidence="19">
        <dbReference type="Rhea" id="RHEA:22725"/>
    </physiologicalReaction>
</comment>
<dbReference type="FunFam" id="3.40.50.2000:FF:000009">
    <property type="entry name" value="Sterol 3-beta-glucosyltransferase UGT80A2"/>
    <property type="match status" value="1"/>
</dbReference>
<feature type="region of interest" description="Disordered" evidence="20">
    <location>
        <begin position="2612"/>
        <end position="2658"/>
    </location>
</feature>
<organism evidence="22 23">
    <name type="scientific">Hymenoscyphus albidus</name>
    <dbReference type="NCBI Taxonomy" id="595503"/>
    <lineage>
        <taxon>Eukaryota</taxon>
        <taxon>Fungi</taxon>
        <taxon>Dikarya</taxon>
        <taxon>Ascomycota</taxon>
        <taxon>Pezizomycotina</taxon>
        <taxon>Leotiomycetes</taxon>
        <taxon>Helotiales</taxon>
        <taxon>Helotiaceae</taxon>
        <taxon>Hymenoscyphus</taxon>
    </lineage>
</organism>
<dbReference type="GO" id="GO:0034045">
    <property type="term" value="C:phagophore assembly site membrane"/>
    <property type="evidence" value="ECO:0007669"/>
    <property type="project" value="UniProtKB-SubCell"/>
</dbReference>
<dbReference type="InterPro" id="IPR004182">
    <property type="entry name" value="GRAM"/>
</dbReference>
<evidence type="ECO:0000256" key="15">
    <source>
        <dbReference type="ARBA" id="ARBA00023006"/>
    </source>
</evidence>
<dbReference type="GO" id="GO:0004386">
    <property type="term" value="F:helicase activity"/>
    <property type="evidence" value="ECO:0007669"/>
    <property type="project" value="InterPro"/>
</dbReference>
<feature type="compositionally biased region" description="Low complexity" evidence="20">
    <location>
        <begin position="750"/>
        <end position="760"/>
    </location>
</feature>
<dbReference type="GO" id="GO:0006914">
    <property type="term" value="P:autophagy"/>
    <property type="evidence" value="ECO:0007669"/>
    <property type="project" value="UniProtKB-KW"/>
</dbReference>
<feature type="compositionally biased region" description="Polar residues" evidence="20">
    <location>
        <begin position="686"/>
        <end position="702"/>
    </location>
</feature>
<comment type="subcellular location">
    <subcellularLocation>
        <location evidence="1">Cytoplasm</location>
    </subcellularLocation>
    <subcellularLocation>
        <location evidence="2">Preautophagosomal structure membrane</location>
        <topology evidence="2">Peripheral membrane protein</topology>
    </subcellularLocation>
</comment>
<dbReference type="EMBL" id="CAJVRM010000747">
    <property type="protein sequence ID" value="CAG8983998.1"/>
    <property type="molecule type" value="Genomic_DNA"/>
</dbReference>
<evidence type="ECO:0000256" key="2">
    <source>
        <dbReference type="ARBA" id="ARBA00004623"/>
    </source>
</evidence>
<dbReference type="CDD" id="cd13215">
    <property type="entry name" value="PH-GRAM1_AGT26"/>
    <property type="match status" value="1"/>
</dbReference>
<feature type="compositionally biased region" description="Polar residues" evidence="20">
    <location>
        <begin position="2615"/>
        <end position="2624"/>
    </location>
</feature>
<evidence type="ECO:0000256" key="16">
    <source>
        <dbReference type="ARBA" id="ARBA00023136"/>
    </source>
</evidence>
<dbReference type="OrthoDB" id="2423195at2759"/>
<evidence type="ECO:0000256" key="1">
    <source>
        <dbReference type="ARBA" id="ARBA00004496"/>
    </source>
</evidence>
<dbReference type="EC" id="2.4.1.173" evidence="5"/>
<evidence type="ECO:0000259" key="21">
    <source>
        <dbReference type="PROSITE" id="PS50003"/>
    </source>
</evidence>
<keyword evidence="10" id="KW-0808">Transferase</keyword>
<evidence type="ECO:0000256" key="18">
    <source>
        <dbReference type="ARBA" id="ARBA00047886"/>
    </source>
</evidence>
<dbReference type="InterPro" id="IPR041679">
    <property type="entry name" value="DNA2/NAM7-like_C"/>
</dbReference>
<dbReference type="InterPro" id="IPR050773">
    <property type="entry name" value="CbxX/CfxQ_RuBisCO_ESX"/>
</dbReference>
<feature type="compositionally biased region" description="Low complexity" evidence="20">
    <location>
        <begin position="2630"/>
        <end position="2644"/>
    </location>
</feature>
<evidence type="ECO:0000256" key="17">
    <source>
        <dbReference type="ARBA" id="ARBA00029843"/>
    </source>
</evidence>
<dbReference type="Pfam" id="PF13087">
    <property type="entry name" value="AAA_12"/>
    <property type="match status" value="1"/>
</dbReference>
<keyword evidence="14" id="KW-0653">Protein transport</keyword>
<comment type="catalytic activity">
    <reaction evidence="18">
        <text>ergosterol + UDP-alpha-D-glucose = ergosteryl 3-beta-D-glucoside + UDP + H(+)</text>
        <dbReference type="Rhea" id="RHEA:61836"/>
        <dbReference type="ChEBI" id="CHEBI:15378"/>
        <dbReference type="ChEBI" id="CHEBI:16933"/>
        <dbReference type="ChEBI" id="CHEBI:52973"/>
        <dbReference type="ChEBI" id="CHEBI:58223"/>
        <dbReference type="ChEBI" id="CHEBI:58885"/>
    </reaction>
    <physiologicalReaction direction="left-to-right" evidence="18">
        <dbReference type="Rhea" id="RHEA:61837"/>
    </physiologicalReaction>
</comment>
<evidence type="ECO:0000313" key="23">
    <source>
        <dbReference type="Proteomes" id="UP000701801"/>
    </source>
</evidence>
<evidence type="ECO:0000256" key="6">
    <source>
        <dbReference type="ARBA" id="ARBA00017894"/>
    </source>
</evidence>
<feature type="domain" description="PH" evidence="21">
    <location>
        <begin position="366"/>
        <end position="464"/>
    </location>
</feature>
<dbReference type="Gene3D" id="1.10.8.60">
    <property type="match status" value="2"/>
</dbReference>
<evidence type="ECO:0000256" key="19">
    <source>
        <dbReference type="ARBA" id="ARBA00049453"/>
    </source>
</evidence>
<evidence type="ECO:0000256" key="14">
    <source>
        <dbReference type="ARBA" id="ARBA00022927"/>
    </source>
</evidence>
<dbReference type="CDD" id="cd06008">
    <property type="entry name" value="NF-X1-zinc-finger"/>
    <property type="match status" value="1"/>
</dbReference>
<evidence type="ECO:0000256" key="4">
    <source>
        <dbReference type="ARBA" id="ARBA00010378"/>
    </source>
</evidence>
<dbReference type="InterPro" id="IPR002213">
    <property type="entry name" value="UDP_glucos_trans"/>
</dbReference>
<feature type="compositionally biased region" description="Low complexity" evidence="20">
    <location>
        <begin position="223"/>
        <end position="251"/>
    </location>
</feature>
<dbReference type="InterPro" id="IPR001849">
    <property type="entry name" value="PH_domain"/>
</dbReference>
<dbReference type="InterPro" id="IPR000641">
    <property type="entry name" value="CbxX/CfxQ"/>
</dbReference>
<dbReference type="InterPro" id="IPR048066">
    <property type="entry name" value="ATG26_PH_GRAM1"/>
</dbReference>
<feature type="compositionally biased region" description="Basic and acidic residues" evidence="20">
    <location>
        <begin position="194"/>
        <end position="209"/>
    </location>
</feature>
<dbReference type="GO" id="GO:0016887">
    <property type="term" value="F:ATP hydrolysis activity"/>
    <property type="evidence" value="ECO:0007669"/>
    <property type="project" value="InterPro"/>
</dbReference>
<evidence type="ECO:0000256" key="9">
    <source>
        <dbReference type="ARBA" id="ARBA00022676"/>
    </source>
</evidence>
<dbReference type="SMART" id="SM00382">
    <property type="entry name" value="AAA"/>
    <property type="match status" value="4"/>
</dbReference>
<evidence type="ECO:0000256" key="12">
    <source>
        <dbReference type="ARBA" id="ARBA00022806"/>
    </source>
</evidence>
<dbReference type="FunFam" id="2.30.29.30:FF:000303">
    <property type="entry name" value="Sterol 3-beta-glucosyltransferase"/>
    <property type="match status" value="1"/>
</dbReference>
<feature type="compositionally biased region" description="Basic and acidic residues" evidence="20">
    <location>
        <begin position="112"/>
        <end position="125"/>
    </location>
</feature>
<evidence type="ECO:0000256" key="8">
    <source>
        <dbReference type="ARBA" id="ARBA00022490"/>
    </source>
</evidence>
<feature type="compositionally biased region" description="Basic and acidic residues" evidence="20">
    <location>
        <begin position="3592"/>
        <end position="3608"/>
    </location>
</feature>
<dbReference type="Pfam" id="PF02893">
    <property type="entry name" value="GRAM"/>
    <property type="match status" value="1"/>
</dbReference>
<sequence>MAAESFIQRPELRQQSVIHHRSGATCINPDPTLPLPPFQQHLLKKTLIDSIRDRKARGLKKDDIREDKPSLIHAPDQRVLHRSSQRLAMSPQDGDVKSKVARKLTKRRREGHHVTMEIPERFRDGDDADMDFTKPPVEGGNAFMNQSLLGMIANASRSQVDFNSRFNPPSSDDEDDESAIPPSRSAGLQTNKSRRQEKAPEDPEKASKPEKHHLRKFSENKLLRSLSGLGTRSKSKSSRTSTRTTSTGSPEPETPSEPTPRTIQLPRTASREAPVMSRMLEAKAELAMRPSSDLFRPDNIEEEDNEDKNASNLARRLMEIFDFEKPEDVIEEYPCWLLQGVLLQGYMYITSKHICFFALLPKKSDEVAKSGYLSKSGKRNPKYNRYWFRLKGDVLSYFLNPADLYFPSGQIDLRYGISANVAEKASGRDATHFTVVTNQRTYNFKADSIPSAKEWVKSLQKIIFRSHNDGDSVKISLPIANIIDIDDSPIIGFADTCKIKVIDSEDTYAMDEYYFSFFSSGKEALNVLKILVEDTTAQKIPESLLSPQFPTADKSSSRGSTSRRPSYHQPTRESRPAAPAPLQTNAPMLEERVRATLSPTRAPLSPRASRDISRASSEVFRRSMDLSKLGRRSVDLGRAMDTGRRSLSTSRRSLSRNRLGERRASEKQGSSDSFVHSLEDRGSSAAIHSTSDETQASASQILRGSDVFLSPTIQRSSSATRRRDQDDDSSSQSPPNEMSSKRPSPRHAATTGSVTGSSSGQPEQSASGPSLQTLVKAGAYPLQRAAGFAGYLNKHSKRMSTLLATESMGYVEKVSGMWKGGKKHYDMPPGMAPDDDAYGTVDEEEAAASGDNFRKHFALPDTEVLQASYFGCLQRVLPLYGKIYISNRSFCFRSLFTRTKLILPLKDIENAVKEKGSRFGWFGLVVVIKGHEELFFEFKPADLRDDCTITLLQNIGTIKYLQESGILASEEKEDADIASAEYKALQQARLQQLSQDTVLPNTGDESSGEAPPIFFDDPRASILNFKPTQSLRITCLTIGSRGDVQPYIALCKGLIKDGHKPRIATHLEFKDWILGHGIEFEPVAGDPAELMRICVENGMFTMSFFREASSKFRGWIDELLSTSWRACQGSDLLIESPSAMGGIHVAEALGIPYYRAFSMPWTRTRAYPHAFAVPDYKMGGTYNWQTYVLFDFVFWTATAGQINRWRKKELGLQSTSPERLGVNKVPFLYSFSPSVVIPPLDFSDWIRVTGYWFLDEGGKDYTPEKELTDFIKKARDDGKKLVYIGFGSIVVSDSKALTETVVASVLKADVRCILSKGWSDRLDKKAATEVEIPLPPEIYLVKQVPHDWLFAQIDAAVHHGGSGTTGASLRAGIPAIIKPFFGDQFFFGTRVEDLGVGITIKKTNVSLLARALWEATNSERMIVKARRLGEAIRSEDGVQTAIQSIYRDLEYARDLVKARSGKIPDDAPEDSEESWTFIGDGNDPDLLKKIQGWESLTTRGKTGDSSGTLKRLFADVNHGRKPLKSSRKGNLFIESICVQEDAASCIHQLISSDKGLASIQSSVRFDTSPSFLNGHAVELLKYLQNPELAVIESGAILAKIILSIVQPPFFWDAIVKCSRDGTLGQEICQGFAWLLLQLITLPGINSSGYAIFARSPGILDGILKAQDGHTRNLGQKISHALPLELSGIYDSTVDKPGGRHDNDHEDHRKISLLPTADELLSNDRPYLRTPQYLEDVKDVSARGEIHLDNQFRLLREDMLGEIREELMILTGKKAGRHRGTLLDIKGVAGLELGTERKRAPWAIEFQTHIPLLKNLKPENRKSYLKDNKHILRHGNIACVLLDNEPVAFPTIFRDEEKLARDPSIVILQFQNDTTLPYFLLKLKNAKLMRLVQLDTVIFSYSPFLNRLQEMRRIPLAEEILACDTGIIDGPTFQPVTLIRDLKLRQREGRDLQSILGTRKSVKLNESQMRSLLACISQRISAIQGPPGTGKSFVGALAAKALHDHTKQVILVVCFTNHALDQFLEDLLDIGIPPEDMGRLGGKSTERTHELKKTLEYHESRLRDSFGRYHSMNVQKQQIMDYLEFLSDDKSWFDAFTVPLNNENGMTRVGKRGKAMSPFYLLDRWQTGGKDAGSLQHLQPRSAKQIWNMDLETRRTTVEMWRNAILEDIVLFAQRDASIIKSKRIIACTTNGAAKYAQDIQSAPPGIVLVEEAGEILEAHILTAMGKSTEQLIMIGDHKQLRPKYATSTQNRDDIRGLQDNLVFIHHTSPELVMTRGRELRDGNTASKQNLFEAQMILKCVRYLAQQGYGSDKLVVLTPYGGQLKLLREELSKENDPVLNDMDKFDLIRAGLLADLGSKTSGPRLRISTIDNYQGEESDIVLISMTRSNNSHDIGFMSALERVNVLLSRARNGMIILGNSETFLNARKGQEVWREVFGHLRENGHIYEGLPVKCEKHPTRVALLRSSDDFDANCPDGGCKEPCGAILSCGIHKCPSSCHQIVDHSKMKCMMIIKDKCPNGHTQQWYCHSGAPPTACPTCERERRAAERKAQKALEEKLRREEKQQKHLREVAKIQEHIDEVTQSMKDLQINAEHAAILEQKKKDLLAAKELAKKQTSIPQNNRVPSDNDHQQSSQEPPKQPSKQPHLSKPGAKSTSVNSSALVESLKDCLTHNKSSAKTEWQRQKDQDNASNEAIDAIMDMIGLEDVKSQVLRIKAKVETAIRQGTDLKKERLGLVLLGNPGTGKTTVARLYAKVLSSLQVLPGDGFIETTGSKLAHGGVSEVQSNFKNLENSQGGVFFVDEAYQLAEGHSHGGKTVLDLLLAEIENLTGKVVFVFAGYRSNMAKFFEHNPGFSSRINYTLHFEDYTDAELLSMLQQKMHQFFKKTGISIEDGPNGLFMRIAFKRLGRGRGKDGFGNARALENMFGRIRERQADRLSKERRQGLLPNDFHISKEDLIGPDPSEAILHCTAWDKLQKLTGLKTVKESVSFLIDLIKTNYKRELEEQEPVQVSLNRVFLGSPGTGKTTVAKLYGRIISDLGLLSNGEVVAKDPADFIGNVLGQSEANTKAILNNSIGKVLIMDEAYMLHSGSGGSDGNGGSDSLKTAVIDTIVAEVQSVPGEDRCVLLLGYEDEMRRFFQNVNPGLTRRFQLSEAFHFDDFTDSELQEILLWKLQTQGLGATSPAISTAIDVLSRLRNGLNFGNGGDVENLISKAKGLYQLRQSKLPAEERSIDFVFEPQDFDPDYNRAASAETNLHELFKGVIGCEGIVEKLSKFLRVAKGMSAQGLDPRGQIPMAFIFKGPPGTGKTTTARKIGQVYYDLGFLSQVEVVECSATDLVGQYFGHTDPKVIKQLERGLGKVLFIDEAYRLGEGHFAQEAIDEIVDTMTKPKFVQKMVIILAGYDEDMNRLLRVNEGLSSRFADEFIFPPLDPTNCLQLLEAKLKESTISCPGMQDTTIRQRFLMTLAKLSKLPAWGNARDVQTLAKSMVRAVYANNTEKKAHLILSSELALQCIDEMLSDRLARQVTKPGHRALPDDSAAAQKFSPEASAPVFNKSTATETKTDQDEPEEPQGLPPPITEDTRDDGVSDATSNHQFEESQSQRKKAAEFAQKAEEEAAALAAALREKQAKDEAEANELLRKREEARIREVELRAERERIQNEIKKRQIQEMVRRKKEERAQQKLRQMGVCVAGFRWIKQSGGIGVREGVIGLVMRRSMFEELWEIIMGITNQRLRNIGH</sequence>
<feature type="region of interest" description="Disordered" evidence="20">
    <location>
        <begin position="3540"/>
        <end position="3608"/>
    </location>
</feature>
<keyword evidence="12" id="KW-0378">Hydrolase</keyword>
<dbReference type="GO" id="GO:0016906">
    <property type="term" value="F:sterol 3-beta-glucosyltransferase activity"/>
    <property type="evidence" value="ECO:0007669"/>
    <property type="project" value="UniProtKB-EC"/>
</dbReference>
<protein>
    <recommendedName>
        <fullName evidence="6">Sterol 3-beta-glucosyltransferase</fullName>
        <ecNumber evidence="5">2.4.1.173</ecNumber>
    </recommendedName>
    <alternativeName>
        <fullName evidence="17">Autophagy-related protein 26</fullName>
    </alternativeName>
</protein>
<proteinExistence type="inferred from homology"/>
<dbReference type="InterPro" id="IPR010610">
    <property type="entry name" value="EryCIII-like_C"/>
</dbReference>
<dbReference type="PROSITE" id="PS50003">
    <property type="entry name" value="PH_DOMAIN"/>
    <property type="match status" value="1"/>
</dbReference>
<accession>A0A9N9Q338</accession>
<evidence type="ECO:0000256" key="3">
    <source>
        <dbReference type="ARBA" id="ARBA00006962"/>
    </source>
</evidence>
<dbReference type="GO" id="GO:0005975">
    <property type="term" value="P:carbohydrate metabolic process"/>
    <property type="evidence" value="ECO:0007669"/>
    <property type="project" value="InterPro"/>
</dbReference>
<dbReference type="InterPro" id="IPR041677">
    <property type="entry name" value="DNA2/NAM7_AAA_11"/>
</dbReference>
<feature type="compositionally biased region" description="Polar residues" evidence="20">
    <location>
        <begin position="761"/>
        <end position="770"/>
    </location>
</feature>
<evidence type="ECO:0000256" key="20">
    <source>
        <dbReference type="SAM" id="MobiDB-lite"/>
    </source>
</evidence>
<keyword evidence="16" id="KW-0472">Membrane</keyword>
<evidence type="ECO:0000256" key="7">
    <source>
        <dbReference type="ARBA" id="ARBA00022448"/>
    </source>
</evidence>
<keyword evidence="9" id="KW-0328">Glycosyltransferase</keyword>
<dbReference type="CDD" id="cd13216">
    <property type="entry name" value="PH-GRAM2_AGT26"/>
    <property type="match status" value="1"/>
</dbReference>
<feature type="region of interest" description="Disordered" evidence="20">
    <location>
        <begin position="542"/>
        <end position="619"/>
    </location>
</feature>
<dbReference type="InterPro" id="IPR004276">
    <property type="entry name" value="GlycoTrans_28_N"/>
</dbReference>
<dbReference type="GO" id="GO:0015031">
    <property type="term" value="P:protein transport"/>
    <property type="evidence" value="ECO:0007669"/>
    <property type="project" value="UniProtKB-KW"/>
</dbReference>
<comment type="similarity">
    <text evidence="3">Belongs to the glycosyltransferase 28 family.</text>
</comment>
<feature type="region of interest" description="Disordered" evidence="20">
    <location>
        <begin position="85"/>
        <end position="139"/>
    </location>
</feature>
<dbReference type="Pfam" id="PF00004">
    <property type="entry name" value="AAA"/>
    <property type="match status" value="3"/>
</dbReference>
<evidence type="ECO:0000256" key="10">
    <source>
        <dbReference type="ARBA" id="ARBA00022679"/>
    </source>
</evidence>
<name>A0A9N9Q338_9HELO</name>
<dbReference type="InterPro" id="IPR003959">
    <property type="entry name" value="ATPase_AAA_core"/>
</dbReference>
<dbReference type="SUPFAM" id="SSF52540">
    <property type="entry name" value="P-loop containing nucleoside triphosphate hydrolases"/>
    <property type="match status" value="4"/>
</dbReference>
<evidence type="ECO:0000313" key="22">
    <source>
        <dbReference type="EMBL" id="CAG8983998.1"/>
    </source>
</evidence>
<dbReference type="SMART" id="SM00568">
    <property type="entry name" value="GRAM"/>
    <property type="match status" value="2"/>
</dbReference>
<dbReference type="CDD" id="cd00009">
    <property type="entry name" value="AAA"/>
    <property type="match status" value="2"/>
</dbReference>
<reference evidence="22" key="1">
    <citation type="submission" date="2021-07" db="EMBL/GenBank/DDBJ databases">
        <authorList>
            <person name="Durling M."/>
        </authorList>
    </citation>
    <scope>NUCLEOTIDE SEQUENCE</scope>
</reference>
<dbReference type="CDD" id="cd18808">
    <property type="entry name" value="SF1_C_Upf1"/>
    <property type="match status" value="1"/>
</dbReference>
<keyword evidence="7" id="KW-0813">Transport</keyword>
<dbReference type="FunFam" id="3.40.50.2000:FF:000029">
    <property type="entry name" value="Sterol 3-beta-glucosyltransferase"/>
    <property type="match status" value="1"/>
</dbReference>
<keyword evidence="11" id="KW-0547">Nucleotide-binding</keyword>
<dbReference type="PANTHER" id="PTHR43392">
    <property type="entry name" value="AAA-TYPE ATPASE FAMILY PROTEIN / ANKYRIN REPEAT FAMILY PROTEIN"/>
    <property type="match status" value="1"/>
</dbReference>
<dbReference type="Gene3D" id="3.40.50.300">
    <property type="entry name" value="P-loop containing nucleotide triphosphate hydrolases"/>
    <property type="match status" value="5"/>
</dbReference>
<dbReference type="InterPro" id="IPR003593">
    <property type="entry name" value="AAA+_ATPase"/>
</dbReference>
<dbReference type="FunFam" id="3.40.50.300:FF:001660">
    <property type="entry name" value="NF-X1 finger and helicase protein, putative"/>
    <property type="match status" value="1"/>
</dbReference>
<keyword evidence="12" id="KW-0347">Helicase</keyword>
<dbReference type="InterPro" id="IPR047187">
    <property type="entry name" value="SF1_C_Upf1"/>
</dbReference>
<dbReference type="Gene3D" id="3.40.50.2000">
    <property type="entry name" value="Glycogen Phosphorylase B"/>
    <property type="match status" value="2"/>
</dbReference>
<dbReference type="FunFam" id="1.10.8.60:FF:000160">
    <property type="entry name" value="WGS project CABT00000000 data, contig 2.55"/>
    <property type="match status" value="1"/>
</dbReference>
<comment type="caution">
    <text evidence="22">The sequence shown here is derived from an EMBL/GenBank/DDBJ whole genome shotgun (WGS) entry which is preliminary data.</text>
</comment>
<dbReference type="Pfam" id="PF00169">
    <property type="entry name" value="PH"/>
    <property type="match status" value="1"/>
</dbReference>
<comment type="similarity">
    <text evidence="4">Belongs to the CbxX/CfxQ family.</text>
</comment>
<dbReference type="Proteomes" id="UP000701801">
    <property type="component" value="Unassembled WGS sequence"/>
</dbReference>
<dbReference type="Pfam" id="PF13086">
    <property type="entry name" value="AAA_11"/>
    <property type="match status" value="1"/>
</dbReference>
<feature type="compositionally biased region" description="Basic and acidic residues" evidence="20">
    <location>
        <begin position="608"/>
        <end position="619"/>
    </location>
</feature>
<dbReference type="SUPFAM" id="SSF50729">
    <property type="entry name" value="PH domain-like"/>
    <property type="match status" value="1"/>
</dbReference>
<dbReference type="FunFam" id="2.30.29.30:FF:000560">
    <property type="entry name" value="Sterol 3-beta-glucosyltransferase"/>
    <property type="match status" value="1"/>
</dbReference>
<keyword evidence="15" id="KW-0072">Autophagy</keyword>
<dbReference type="PRINTS" id="PR00819">
    <property type="entry name" value="CBXCFQXSUPER"/>
</dbReference>
<dbReference type="PANTHER" id="PTHR43392:SF2">
    <property type="entry name" value="AAA-TYPE ATPASE FAMILY PROTEIN _ ANKYRIN REPEAT FAMILY PROTEIN"/>
    <property type="match status" value="1"/>
</dbReference>
<dbReference type="InterPro" id="IPR027417">
    <property type="entry name" value="P-loop_NTPase"/>
</dbReference>
<keyword evidence="23" id="KW-1185">Reference proteome</keyword>
<dbReference type="InterPro" id="IPR011993">
    <property type="entry name" value="PH-like_dom_sf"/>
</dbReference>
<dbReference type="CDD" id="cd03784">
    <property type="entry name" value="GT1_Gtf-like"/>
    <property type="match status" value="1"/>
</dbReference>
<evidence type="ECO:0000256" key="11">
    <source>
        <dbReference type="ARBA" id="ARBA00022741"/>
    </source>
</evidence>
<feature type="region of interest" description="Disordered" evidence="20">
    <location>
        <begin position="161"/>
        <end position="272"/>
    </location>
</feature>
<dbReference type="SMART" id="SM00233">
    <property type="entry name" value="PH"/>
    <property type="match status" value="1"/>
</dbReference>
<dbReference type="SUPFAM" id="SSF53756">
    <property type="entry name" value="UDP-Glycosyltransferase/glycogen phosphorylase"/>
    <property type="match status" value="1"/>
</dbReference>
<evidence type="ECO:0000256" key="13">
    <source>
        <dbReference type="ARBA" id="ARBA00022840"/>
    </source>
</evidence>
<dbReference type="Pfam" id="PF03033">
    <property type="entry name" value="Glyco_transf_28"/>
    <property type="match status" value="1"/>
</dbReference>
<dbReference type="InterPro" id="IPR048065">
    <property type="entry name" value="ATG26_PH_GRAM2"/>
</dbReference>
<gene>
    <name evidence="22" type="ORF">HYALB_00009007</name>
</gene>
<keyword evidence="13" id="KW-0067">ATP-binding</keyword>
<evidence type="ECO:0000256" key="5">
    <source>
        <dbReference type="ARBA" id="ARBA00012650"/>
    </source>
</evidence>
<dbReference type="Gene3D" id="2.30.29.30">
    <property type="entry name" value="Pleckstrin-homology domain (PH domain)/Phosphotyrosine-binding domain (PTB)"/>
    <property type="match status" value="3"/>
</dbReference>